<proteinExistence type="inferred from homology"/>
<organism evidence="6 7">
    <name type="scientific">Polyrhizophydium stewartii</name>
    <dbReference type="NCBI Taxonomy" id="2732419"/>
    <lineage>
        <taxon>Eukaryota</taxon>
        <taxon>Fungi</taxon>
        <taxon>Fungi incertae sedis</taxon>
        <taxon>Chytridiomycota</taxon>
        <taxon>Chytridiomycota incertae sedis</taxon>
        <taxon>Chytridiomycetes</taxon>
        <taxon>Rhizophydiales</taxon>
        <taxon>Rhizophydiales incertae sedis</taxon>
        <taxon>Polyrhizophydium</taxon>
    </lineage>
</organism>
<dbReference type="PANTHER" id="PTHR12718">
    <property type="entry name" value="CELL CYCLE CONTROL PROTEIN CWF15"/>
    <property type="match status" value="1"/>
</dbReference>
<name>A0ABR4NCR3_9FUNG</name>
<feature type="compositionally biased region" description="Acidic residues" evidence="5">
    <location>
        <begin position="96"/>
        <end position="128"/>
    </location>
</feature>
<evidence type="ECO:0000256" key="5">
    <source>
        <dbReference type="SAM" id="MobiDB-lite"/>
    </source>
</evidence>
<evidence type="ECO:0000313" key="6">
    <source>
        <dbReference type="EMBL" id="KAL2917224.1"/>
    </source>
</evidence>
<comment type="function">
    <text evidence="1">Involved in pre-mRNA splicing.</text>
</comment>
<dbReference type="Pfam" id="PF04889">
    <property type="entry name" value="Cwf_Cwc_15"/>
    <property type="match status" value="1"/>
</dbReference>
<feature type="compositionally biased region" description="Basic and acidic residues" evidence="5">
    <location>
        <begin position="129"/>
        <end position="164"/>
    </location>
</feature>
<evidence type="ECO:0000256" key="1">
    <source>
        <dbReference type="ARBA" id="ARBA00003777"/>
    </source>
</evidence>
<protein>
    <submittedName>
        <fullName evidence="6">Complexed with cef1p</fullName>
    </submittedName>
</protein>
<gene>
    <name evidence="6" type="primary">CWC15</name>
    <name evidence="6" type="ORF">HK105_203289</name>
</gene>
<evidence type="ECO:0000256" key="3">
    <source>
        <dbReference type="ARBA" id="ARBA00022664"/>
    </source>
</evidence>
<dbReference type="Proteomes" id="UP001527925">
    <property type="component" value="Unassembled WGS sequence"/>
</dbReference>
<sequence length="230" mass="26361">MTSAARPTFLPALGGHSLRDTGAAPSNMVRAKDQRGQTKLKDRADLHDESAEDLKRKLLEREREHAAKSALLGPGREEDPEEATKRRRLIEAQNIDADDSDPDDDEDEDAEDGSDDSDDDSDDEDDTAELMRELEKIKRERAEEQERLERERLEKEEREMEERAMTGNPLLQPPAGSAGSSASFTVKRRWDDDVIFKNQARGTEETGKKRFINDMLRSDFHRKFMNKYVR</sequence>
<evidence type="ECO:0000256" key="2">
    <source>
        <dbReference type="ARBA" id="ARBA00006644"/>
    </source>
</evidence>
<keyword evidence="7" id="KW-1185">Reference proteome</keyword>
<comment type="similarity">
    <text evidence="2">Belongs to the CWC15 family.</text>
</comment>
<feature type="compositionally biased region" description="Basic and acidic residues" evidence="5">
    <location>
        <begin position="30"/>
        <end position="67"/>
    </location>
</feature>
<reference evidence="6 7" key="1">
    <citation type="submission" date="2023-09" db="EMBL/GenBank/DDBJ databases">
        <title>Pangenome analysis of Batrachochytrium dendrobatidis and related Chytrids.</title>
        <authorList>
            <person name="Yacoub M.N."/>
            <person name="Stajich J.E."/>
            <person name="James T.Y."/>
        </authorList>
    </citation>
    <scope>NUCLEOTIDE SEQUENCE [LARGE SCALE GENOMIC DNA]</scope>
    <source>
        <strain evidence="6 7">JEL0888</strain>
    </source>
</reference>
<dbReference type="InterPro" id="IPR006973">
    <property type="entry name" value="Cwf_Cwc_15"/>
</dbReference>
<dbReference type="EMBL" id="JADGIZ020000012">
    <property type="protein sequence ID" value="KAL2917224.1"/>
    <property type="molecule type" value="Genomic_DNA"/>
</dbReference>
<keyword evidence="4" id="KW-0508">mRNA splicing</keyword>
<evidence type="ECO:0000313" key="7">
    <source>
        <dbReference type="Proteomes" id="UP001527925"/>
    </source>
</evidence>
<dbReference type="PANTHER" id="PTHR12718:SF2">
    <property type="entry name" value="SPLICEOSOME-ASSOCIATED PROTEIN CWC15 HOMOLOG"/>
    <property type="match status" value="1"/>
</dbReference>
<accession>A0ABR4NCR3</accession>
<evidence type="ECO:0000256" key="4">
    <source>
        <dbReference type="ARBA" id="ARBA00023187"/>
    </source>
</evidence>
<keyword evidence="3" id="KW-0507">mRNA processing</keyword>
<comment type="caution">
    <text evidence="6">The sequence shown here is derived from an EMBL/GenBank/DDBJ whole genome shotgun (WGS) entry which is preliminary data.</text>
</comment>
<feature type="region of interest" description="Disordered" evidence="5">
    <location>
        <begin position="1"/>
        <end position="184"/>
    </location>
</feature>